<dbReference type="AlphaFoldDB" id="A0A8H6DRY5"/>
<proteinExistence type="predicted"/>
<dbReference type="SUPFAM" id="SSF50182">
    <property type="entry name" value="Sm-like ribonucleoproteins"/>
    <property type="match status" value="1"/>
</dbReference>
<comment type="caution">
    <text evidence="1">The sequence shown here is derived from an EMBL/GenBank/DDBJ whole genome shotgun (WGS) entry which is preliminary data.</text>
</comment>
<accession>A0A8H6DRY5</accession>
<gene>
    <name evidence="1" type="ORF">GGP41_003673</name>
</gene>
<evidence type="ECO:0000313" key="1">
    <source>
        <dbReference type="EMBL" id="KAF5846256.1"/>
    </source>
</evidence>
<evidence type="ECO:0000313" key="2">
    <source>
        <dbReference type="Proteomes" id="UP000624244"/>
    </source>
</evidence>
<dbReference type="Proteomes" id="UP000624244">
    <property type="component" value="Unassembled WGS sequence"/>
</dbReference>
<reference evidence="1" key="1">
    <citation type="submission" date="2019-11" db="EMBL/GenBank/DDBJ databases">
        <title>Bipolaris sorokiniana Genome sequencing.</title>
        <authorList>
            <person name="Wang H."/>
        </authorList>
    </citation>
    <scope>NUCLEOTIDE SEQUENCE</scope>
</reference>
<dbReference type="Gene3D" id="2.30.30.100">
    <property type="match status" value="1"/>
</dbReference>
<dbReference type="EMBL" id="WNKQ01000016">
    <property type="protein sequence ID" value="KAF5846256.1"/>
    <property type="molecule type" value="Genomic_DNA"/>
</dbReference>
<dbReference type="InterPro" id="IPR010920">
    <property type="entry name" value="LSM_dom_sf"/>
</dbReference>
<sequence>MTSTIGIPIKLLNEAAGHIVTLEITSGEVYRGKLIEGTRGRGVGLARGRATVNRARASTRGGGR</sequence>
<name>A0A8H6DRY5_COCSA</name>
<protein>
    <submittedName>
        <fullName evidence="1">Uncharacterized protein</fullName>
    </submittedName>
</protein>
<organism evidence="1 2">
    <name type="scientific">Cochliobolus sativus</name>
    <name type="common">Common root rot and spot blotch fungus</name>
    <name type="synonym">Bipolaris sorokiniana</name>
    <dbReference type="NCBI Taxonomy" id="45130"/>
    <lineage>
        <taxon>Eukaryota</taxon>
        <taxon>Fungi</taxon>
        <taxon>Dikarya</taxon>
        <taxon>Ascomycota</taxon>
        <taxon>Pezizomycotina</taxon>
        <taxon>Dothideomycetes</taxon>
        <taxon>Pleosporomycetidae</taxon>
        <taxon>Pleosporales</taxon>
        <taxon>Pleosporineae</taxon>
        <taxon>Pleosporaceae</taxon>
        <taxon>Bipolaris</taxon>
    </lineage>
</organism>